<dbReference type="EC" id="2.1.1.217" evidence="1"/>
<comment type="caution">
    <text evidence="1">The sequence shown here is derived from an EMBL/GenBank/DDBJ whole genome shotgun (WGS) entry which is preliminary data.</text>
</comment>
<dbReference type="InterPro" id="IPR029063">
    <property type="entry name" value="SAM-dependent_MTases_sf"/>
</dbReference>
<keyword evidence="2" id="KW-1185">Reference proteome</keyword>
<dbReference type="GO" id="GO:0032259">
    <property type="term" value="P:methylation"/>
    <property type="evidence" value="ECO:0007669"/>
    <property type="project" value="UniProtKB-KW"/>
</dbReference>
<organism evidence="1 2">
    <name type="scientific">Alkaliphilus hydrothermalis</name>
    <dbReference type="NCBI Taxonomy" id="1482730"/>
    <lineage>
        <taxon>Bacteria</taxon>
        <taxon>Bacillati</taxon>
        <taxon>Bacillota</taxon>
        <taxon>Clostridia</taxon>
        <taxon>Peptostreptococcales</taxon>
        <taxon>Natronincolaceae</taxon>
        <taxon>Alkaliphilus</taxon>
    </lineage>
</organism>
<dbReference type="EMBL" id="JAFBEE010000005">
    <property type="protein sequence ID" value="MBM7614627.1"/>
    <property type="molecule type" value="Genomic_DNA"/>
</dbReference>
<protein>
    <submittedName>
        <fullName evidence="1">tRNA (Adenine22-N1)-methyltransferase</fullName>
        <ecNumber evidence="1">2.1.1.217</ecNumber>
    </submittedName>
</protein>
<evidence type="ECO:0000313" key="1">
    <source>
        <dbReference type="EMBL" id="MBM7614627.1"/>
    </source>
</evidence>
<sequence length="233" mass="26335">MQVKLTPRLEKIASLVENHSRVADIGTDHGYIPLYLLQNRISSFAIASDVNKKPLESAEANIKIYGYGGKIETRLGGGLATLRPGEVDTIIIAGMGGLLISDILEEAQDIVESTKTFILQPMQAQEELRRYLVKNGFCIKLDQLVKEDHRIYEIIVAEKGTQTVEKDIFYTVGFHLKSNPLPLAEEFIQRKMMIYEKIMNDIKGLTSDGAKEKYGMAHDMFNELREVMAWLKE</sequence>
<dbReference type="Gene3D" id="3.40.50.150">
    <property type="entry name" value="Vaccinia Virus protein VP39"/>
    <property type="match status" value="1"/>
</dbReference>
<dbReference type="Pfam" id="PF12847">
    <property type="entry name" value="Methyltransf_18"/>
    <property type="match status" value="1"/>
</dbReference>
<proteinExistence type="predicted"/>
<gene>
    <name evidence="1" type="ORF">JOC73_001139</name>
</gene>
<keyword evidence="1" id="KW-0808">Transferase</keyword>
<keyword evidence="1" id="KW-0489">Methyltransferase</keyword>
<accession>A0ABS2NP81</accession>
<dbReference type="PANTHER" id="PTHR38451">
    <property type="entry name" value="TRNA (ADENINE(22)-N(1))-METHYLTRANSFERASE"/>
    <property type="match status" value="1"/>
</dbReference>
<dbReference type="SUPFAM" id="SSF53335">
    <property type="entry name" value="S-adenosyl-L-methionine-dependent methyltransferases"/>
    <property type="match status" value="1"/>
</dbReference>
<dbReference type="PIRSF" id="PIRSF018637">
    <property type="entry name" value="TrmK"/>
    <property type="match status" value="1"/>
</dbReference>
<name>A0ABS2NP81_9FIRM</name>
<dbReference type="PANTHER" id="PTHR38451:SF1">
    <property type="entry name" value="TRNA (ADENINE(22)-N(1))-METHYLTRANSFERASE"/>
    <property type="match status" value="1"/>
</dbReference>
<dbReference type="InterPro" id="IPR006901">
    <property type="entry name" value="TrmK"/>
</dbReference>
<dbReference type="RefSeq" id="WP_204401015.1">
    <property type="nucleotide sequence ID" value="NZ_JAFBEE010000005.1"/>
</dbReference>
<dbReference type="Proteomes" id="UP001314796">
    <property type="component" value="Unassembled WGS sequence"/>
</dbReference>
<evidence type="ECO:0000313" key="2">
    <source>
        <dbReference type="Proteomes" id="UP001314796"/>
    </source>
</evidence>
<reference evidence="1 2" key="1">
    <citation type="submission" date="2021-01" db="EMBL/GenBank/DDBJ databases">
        <title>Genomic Encyclopedia of Type Strains, Phase IV (KMG-IV): sequencing the most valuable type-strain genomes for metagenomic binning, comparative biology and taxonomic classification.</title>
        <authorList>
            <person name="Goeker M."/>
        </authorList>
    </citation>
    <scope>NUCLEOTIDE SEQUENCE [LARGE SCALE GENOMIC DNA]</scope>
    <source>
        <strain evidence="1 2">DSM 25890</strain>
    </source>
</reference>
<dbReference type="GO" id="GO:0160105">
    <property type="term" value="F:tRNA (adenine(22)-N1)-methyltransferase activity"/>
    <property type="evidence" value="ECO:0007669"/>
    <property type="project" value="UniProtKB-EC"/>
</dbReference>